<evidence type="ECO:0000256" key="1">
    <source>
        <dbReference type="ARBA" id="ARBA00001964"/>
    </source>
</evidence>
<dbReference type="InterPro" id="IPR029061">
    <property type="entry name" value="THDP-binding"/>
</dbReference>
<dbReference type="Pfam" id="PF02776">
    <property type="entry name" value="TPP_enzyme_N"/>
    <property type="match status" value="1"/>
</dbReference>
<dbReference type="InterPro" id="IPR012001">
    <property type="entry name" value="Thiamin_PyroP_enz_TPP-bd_dom"/>
</dbReference>
<evidence type="ECO:0000259" key="6">
    <source>
        <dbReference type="Pfam" id="PF02775"/>
    </source>
</evidence>
<dbReference type="GO" id="GO:0009097">
    <property type="term" value="P:isoleucine biosynthetic process"/>
    <property type="evidence" value="ECO:0007669"/>
    <property type="project" value="TreeGrafter"/>
</dbReference>
<keyword evidence="3 4" id="KW-0786">Thiamine pyrophosphate</keyword>
<organism evidence="8">
    <name type="scientific">marine metagenome</name>
    <dbReference type="NCBI Taxonomy" id="408172"/>
    <lineage>
        <taxon>unclassified sequences</taxon>
        <taxon>metagenomes</taxon>
        <taxon>ecological metagenomes</taxon>
    </lineage>
</organism>
<feature type="domain" description="Thiamine pyrophosphate enzyme central" evidence="5">
    <location>
        <begin position="186"/>
        <end position="317"/>
    </location>
</feature>
<sequence length="441" mass="47464">MTGDTAIAKILKAEGLDWFSCFPNHSLIDACAKEGLRPILCRQERAGVNIADGFSRIKNGNTIGVFIMQTGPGAENAFGGVAQAYADSVPVLLLPGGPPRSRQGMGLSFESVENYRGITKWVSNISSAARVPEMMSRAFSLLKQGKPGPVMLEIPSDVSIEEFPDDAFDYTPVEPFKCGASPEDVRDLITALLRAECPVISAGQGVLYAEATDALIEFSDLTNIPIMTTLAGKSSFPETHPLSLGTGAVSCSLMVARFMQKTDFFFGIGTSMTSGFKVPVPKSVTLAQSIISLEDVNREHRIDHGAMGDAGVVLQQMIEEAKRQLGERGRDDTKGVSAEISRLKQEWIGEWSSHFRSDEVPMSPYRVLKEIADAVDNANTIITHDSGYPREQLAPFWEAVTPRGYIGWGASTQLGYGLGLAIGAKIAAPEKQVINVMGDAA</sequence>
<dbReference type="GO" id="GO:0050660">
    <property type="term" value="F:flavin adenine dinucleotide binding"/>
    <property type="evidence" value="ECO:0007669"/>
    <property type="project" value="TreeGrafter"/>
</dbReference>
<evidence type="ECO:0000259" key="5">
    <source>
        <dbReference type="Pfam" id="PF00205"/>
    </source>
</evidence>
<evidence type="ECO:0000256" key="4">
    <source>
        <dbReference type="RuleBase" id="RU362132"/>
    </source>
</evidence>
<dbReference type="CDD" id="cd07035">
    <property type="entry name" value="TPP_PYR_POX_like"/>
    <property type="match status" value="1"/>
</dbReference>
<dbReference type="EMBL" id="UINC01038294">
    <property type="protein sequence ID" value="SVB35106.1"/>
    <property type="molecule type" value="Genomic_DNA"/>
</dbReference>
<dbReference type="PANTHER" id="PTHR18968">
    <property type="entry name" value="THIAMINE PYROPHOSPHATE ENZYMES"/>
    <property type="match status" value="1"/>
</dbReference>
<dbReference type="GO" id="GO:0000287">
    <property type="term" value="F:magnesium ion binding"/>
    <property type="evidence" value="ECO:0007669"/>
    <property type="project" value="InterPro"/>
</dbReference>
<feature type="non-terminal residue" evidence="8">
    <location>
        <position position="441"/>
    </location>
</feature>
<dbReference type="GO" id="GO:0009099">
    <property type="term" value="P:L-valine biosynthetic process"/>
    <property type="evidence" value="ECO:0007669"/>
    <property type="project" value="TreeGrafter"/>
</dbReference>
<evidence type="ECO:0000259" key="7">
    <source>
        <dbReference type="Pfam" id="PF02776"/>
    </source>
</evidence>
<dbReference type="Pfam" id="PF02775">
    <property type="entry name" value="TPP_enzyme_C"/>
    <property type="match status" value="1"/>
</dbReference>
<comment type="similarity">
    <text evidence="2 4">Belongs to the TPP enzyme family.</text>
</comment>
<name>A0A382D9D6_9ZZZZ</name>
<dbReference type="InterPro" id="IPR029035">
    <property type="entry name" value="DHS-like_NAD/FAD-binding_dom"/>
</dbReference>
<evidence type="ECO:0000313" key="8">
    <source>
        <dbReference type="EMBL" id="SVB35106.1"/>
    </source>
</evidence>
<feature type="domain" description="Thiamine pyrophosphate enzyme N-terminal TPP-binding" evidence="7">
    <location>
        <begin position="1"/>
        <end position="105"/>
    </location>
</feature>
<dbReference type="PROSITE" id="PS00187">
    <property type="entry name" value="TPP_ENZYMES"/>
    <property type="match status" value="1"/>
</dbReference>
<evidence type="ECO:0000256" key="2">
    <source>
        <dbReference type="ARBA" id="ARBA00007812"/>
    </source>
</evidence>
<gene>
    <name evidence="8" type="ORF">METZ01_LOCUS187960</name>
</gene>
<dbReference type="InterPro" id="IPR000399">
    <property type="entry name" value="TPP-bd_CS"/>
</dbReference>
<reference evidence="8" key="1">
    <citation type="submission" date="2018-05" db="EMBL/GenBank/DDBJ databases">
        <authorList>
            <person name="Lanie J.A."/>
            <person name="Ng W.-L."/>
            <person name="Kazmierczak K.M."/>
            <person name="Andrzejewski T.M."/>
            <person name="Davidsen T.M."/>
            <person name="Wayne K.J."/>
            <person name="Tettelin H."/>
            <person name="Glass J.I."/>
            <person name="Rusch D."/>
            <person name="Podicherti R."/>
            <person name="Tsui H.-C.T."/>
            <person name="Winkler M.E."/>
        </authorList>
    </citation>
    <scope>NUCLEOTIDE SEQUENCE</scope>
</reference>
<protein>
    <recommendedName>
        <fullName evidence="9">Thiamine pyrophosphate-requiring protein</fullName>
    </recommendedName>
</protein>
<dbReference type="Gene3D" id="3.40.50.970">
    <property type="match status" value="2"/>
</dbReference>
<dbReference type="GO" id="GO:0005948">
    <property type="term" value="C:acetolactate synthase complex"/>
    <property type="evidence" value="ECO:0007669"/>
    <property type="project" value="TreeGrafter"/>
</dbReference>
<dbReference type="PANTHER" id="PTHR18968:SF13">
    <property type="entry name" value="ACETOLACTATE SYNTHASE CATALYTIC SUBUNIT, MITOCHONDRIAL"/>
    <property type="match status" value="1"/>
</dbReference>
<evidence type="ECO:0000256" key="3">
    <source>
        <dbReference type="ARBA" id="ARBA00023052"/>
    </source>
</evidence>
<dbReference type="Gene3D" id="3.40.50.1220">
    <property type="entry name" value="TPP-binding domain"/>
    <property type="match status" value="1"/>
</dbReference>
<dbReference type="GO" id="GO:0030976">
    <property type="term" value="F:thiamine pyrophosphate binding"/>
    <property type="evidence" value="ECO:0007669"/>
    <property type="project" value="InterPro"/>
</dbReference>
<proteinExistence type="inferred from homology"/>
<dbReference type="InterPro" id="IPR045229">
    <property type="entry name" value="TPP_enz"/>
</dbReference>
<feature type="domain" description="Thiamine pyrophosphate enzyme TPP-binding" evidence="6">
    <location>
        <begin position="387"/>
        <end position="440"/>
    </location>
</feature>
<dbReference type="SUPFAM" id="SSF52518">
    <property type="entry name" value="Thiamin diphosphate-binding fold (THDP-binding)"/>
    <property type="match status" value="2"/>
</dbReference>
<accession>A0A382D9D6</accession>
<dbReference type="Pfam" id="PF00205">
    <property type="entry name" value="TPP_enzyme_M"/>
    <property type="match status" value="1"/>
</dbReference>
<dbReference type="InterPro" id="IPR011766">
    <property type="entry name" value="TPP_enzyme_TPP-bd"/>
</dbReference>
<comment type="cofactor">
    <cofactor evidence="1">
        <name>thiamine diphosphate</name>
        <dbReference type="ChEBI" id="CHEBI:58937"/>
    </cofactor>
</comment>
<dbReference type="SUPFAM" id="SSF52467">
    <property type="entry name" value="DHS-like NAD/FAD-binding domain"/>
    <property type="match status" value="1"/>
</dbReference>
<evidence type="ECO:0008006" key="9">
    <source>
        <dbReference type="Google" id="ProtNLM"/>
    </source>
</evidence>
<dbReference type="AlphaFoldDB" id="A0A382D9D6"/>
<dbReference type="InterPro" id="IPR012000">
    <property type="entry name" value="Thiamin_PyroP_enz_cen_dom"/>
</dbReference>
<dbReference type="GO" id="GO:0003984">
    <property type="term" value="F:acetolactate synthase activity"/>
    <property type="evidence" value="ECO:0007669"/>
    <property type="project" value="TreeGrafter"/>
</dbReference>